<evidence type="ECO:0000313" key="3">
    <source>
        <dbReference type="EMBL" id="CAD8611341.1"/>
    </source>
</evidence>
<evidence type="ECO:0000259" key="2">
    <source>
        <dbReference type="PROSITE" id="PS50053"/>
    </source>
</evidence>
<proteinExistence type="predicted"/>
<organism evidence="3">
    <name type="scientific">Coccolithus braarudii</name>
    <dbReference type="NCBI Taxonomy" id="221442"/>
    <lineage>
        <taxon>Eukaryota</taxon>
        <taxon>Haptista</taxon>
        <taxon>Haptophyta</taxon>
        <taxon>Prymnesiophyceae</taxon>
        <taxon>Coccolithales</taxon>
        <taxon>Coccolithaceae</taxon>
        <taxon>Coccolithus</taxon>
    </lineage>
</organism>
<dbReference type="SMART" id="SM00213">
    <property type="entry name" value="UBQ"/>
    <property type="match status" value="1"/>
</dbReference>
<feature type="region of interest" description="Disordered" evidence="1">
    <location>
        <begin position="208"/>
        <end position="228"/>
    </location>
</feature>
<dbReference type="AlphaFoldDB" id="A0A7S0LGV7"/>
<reference evidence="3" key="1">
    <citation type="submission" date="2021-01" db="EMBL/GenBank/DDBJ databases">
        <authorList>
            <person name="Corre E."/>
            <person name="Pelletier E."/>
            <person name="Niang G."/>
            <person name="Scheremetjew M."/>
            <person name="Finn R."/>
            <person name="Kale V."/>
            <person name="Holt S."/>
            <person name="Cochrane G."/>
            <person name="Meng A."/>
            <person name="Brown T."/>
            <person name="Cohen L."/>
        </authorList>
    </citation>
    <scope>NUCLEOTIDE SEQUENCE</scope>
    <source>
        <strain evidence="3">PLY182g</strain>
    </source>
</reference>
<dbReference type="EMBL" id="HBEY01031047">
    <property type="protein sequence ID" value="CAD8611341.1"/>
    <property type="molecule type" value="Transcribed_RNA"/>
</dbReference>
<feature type="domain" description="Ubiquitin-like" evidence="2">
    <location>
        <begin position="31"/>
        <end position="109"/>
    </location>
</feature>
<gene>
    <name evidence="3" type="ORF">CPEL01642_LOCUS14719</name>
</gene>
<sequence length="228" mass="25021">MAALSALASPSNVQCTWNLQRGAPSRAGELTHVIIRSLSAPDGRVQVEANPGMTVLQLKTRIAHSLNISPRKQLQLQWWGTPLEDNKTLQHHTVSDGGELQLRLRSRAHSELEGMRGITQVRVRSDSAVTLVTGLTPLVTVHQLKRNLIERKALGLDPKTSEETVKLFYSPFFAPMPVFGNPLDEAQTLGSFGILDDDILFCLMERPSLPDGKDKGKDGKDAKKGKGK</sequence>
<protein>
    <recommendedName>
        <fullName evidence="2">Ubiquitin-like domain-containing protein</fullName>
    </recommendedName>
</protein>
<dbReference type="InterPro" id="IPR029071">
    <property type="entry name" value="Ubiquitin-like_domsf"/>
</dbReference>
<name>A0A7S0LGV7_9EUKA</name>
<feature type="compositionally biased region" description="Basic and acidic residues" evidence="1">
    <location>
        <begin position="211"/>
        <end position="228"/>
    </location>
</feature>
<dbReference type="PROSITE" id="PS50053">
    <property type="entry name" value="UBIQUITIN_2"/>
    <property type="match status" value="1"/>
</dbReference>
<dbReference type="Gene3D" id="3.10.20.90">
    <property type="entry name" value="Phosphatidylinositol 3-kinase Catalytic Subunit, Chain A, domain 1"/>
    <property type="match status" value="1"/>
</dbReference>
<evidence type="ECO:0000256" key="1">
    <source>
        <dbReference type="SAM" id="MobiDB-lite"/>
    </source>
</evidence>
<dbReference type="SUPFAM" id="SSF54236">
    <property type="entry name" value="Ubiquitin-like"/>
    <property type="match status" value="1"/>
</dbReference>
<dbReference type="CDD" id="cd17039">
    <property type="entry name" value="Ubl_ubiquitin_like"/>
    <property type="match status" value="1"/>
</dbReference>
<accession>A0A7S0LGV7</accession>
<dbReference type="InterPro" id="IPR000626">
    <property type="entry name" value="Ubiquitin-like_dom"/>
</dbReference>
<dbReference type="Pfam" id="PF00240">
    <property type="entry name" value="ubiquitin"/>
    <property type="match status" value="1"/>
</dbReference>